<comment type="caution">
    <text evidence="2">The sequence shown here is derived from an EMBL/GenBank/DDBJ whole genome shotgun (WGS) entry which is preliminary data.</text>
</comment>
<evidence type="ECO:0008006" key="4">
    <source>
        <dbReference type="Google" id="ProtNLM"/>
    </source>
</evidence>
<feature type="signal peptide" evidence="1">
    <location>
        <begin position="1"/>
        <end position="20"/>
    </location>
</feature>
<dbReference type="AlphaFoldDB" id="A0A934TGJ1"/>
<proteinExistence type="predicted"/>
<reference evidence="2" key="2">
    <citation type="journal article" date="2020" name="Microorganisms">
        <title>Osmotic Adaptation and Compatible Solute Biosynthesis of Phototrophic Bacteria as Revealed from Genome Analyses.</title>
        <authorList>
            <person name="Imhoff J.F."/>
            <person name="Rahn T."/>
            <person name="Kunzel S."/>
            <person name="Keller A."/>
            <person name="Neulinger S.C."/>
        </authorList>
    </citation>
    <scope>NUCLEOTIDE SEQUENCE</scope>
    <source>
        <strain evidence="2">LMG 28126</strain>
    </source>
</reference>
<dbReference type="EMBL" id="NHSD01000104">
    <property type="protein sequence ID" value="MBK5926150.1"/>
    <property type="molecule type" value="Genomic_DNA"/>
</dbReference>
<dbReference type="Proteomes" id="UP000706333">
    <property type="component" value="Unassembled WGS sequence"/>
</dbReference>
<dbReference type="Gene3D" id="2.40.160.10">
    <property type="entry name" value="Porin"/>
    <property type="match status" value="1"/>
</dbReference>
<evidence type="ECO:0000313" key="2">
    <source>
        <dbReference type="EMBL" id="MBK5926150.1"/>
    </source>
</evidence>
<dbReference type="SUPFAM" id="SSF56935">
    <property type="entry name" value="Porins"/>
    <property type="match status" value="1"/>
</dbReference>
<feature type="chain" id="PRO_5037808939" description="Porin" evidence="1">
    <location>
        <begin position="21"/>
        <end position="350"/>
    </location>
</feature>
<keyword evidence="3" id="KW-1185">Reference proteome</keyword>
<evidence type="ECO:0000256" key="1">
    <source>
        <dbReference type="SAM" id="SignalP"/>
    </source>
</evidence>
<protein>
    <recommendedName>
        <fullName evidence="4">Porin</fullName>
    </recommendedName>
</protein>
<accession>A0A934TGJ1</accession>
<reference evidence="2" key="1">
    <citation type="submission" date="2017-05" db="EMBL/GenBank/DDBJ databases">
        <authorList>
            <person name="Imhoff J.F."/>
            <person name="Rahn T."/>
            <person name="Kuenzel S."/>
            <person name="Neulinger S.C."/>
        </authorList>
    </citation>
    <scope>NUCLEOTIDE SEQUENCE</scope>
    <source>
        <strain evidence="2">LMG 28126</strain>
    </source>
</reference>
<dbReference type="InterPro" id="IPR023614">
    <property type="entry name" value="Porin_dom_sf"/>
</dbReference>
<name>A0A934TGJ1_9RHOB</name>
<evidence type="ECO:0000313" key="3">
    <source>
        <dbReference type="Proteomes" id="UP000706333"/>
    </source>
</evidence>
<gene>
    <name evidence="2" type="ORF">CCR87_02065</name>
</gene>
<organism evidence="2 3">
    <name type="scientific">Rhodobaculum claviforme</name>
    <dbReference type="NCBI Taxonomy" id="1549854"/>
    <lineage>
        <taxon>Bacteria</taxon>
        <taxon>Pseudomonadati</taxon>
        <taxon>Pseudomonadota</taxon>
        <taxon>Alphaproteobacteria</taxon>
        <taxon>Rhodobacterales</taxon>
        <taxon>Paracoccaceae</taxon>
        <taxon>Rhodobaculum</taxon>
    </lineage>
</organism>
<sequence length="350" mass="36179">MKKILLASAATMMVAAPVAAQGIDLSGYARFGFEFIEGETGGFDNSEVATNSRFRLNINASAETDFGATVYVFQRAQTVSNDGRQQLAGGAGRAVSFAAPRFGVRGGGLDVRIGNIGGAIADMPGHYFGSKSAGLGLAGLGFHNMAGNMSGSPFVWDEFSSSAAGPAASNGIEVVYSAAGFRAQLSYTDRNPGIGALRVDPQGNVNVATNIARQERVAGTLAYTFGEYTGAIGFQEVTSPRTVQSKIANQLVIATFGANFDQFRVNVQAADRRGVKKAVLAGSFDVTPEATLLGFVANESGNRPGATDFNGTSGGVALSYALGGGASIETGVVRTSDSNTRADFGMFFSF</sequence>
<dbReference type="RefSeq" id="WP_201155692.1">
    <property type="nucleotide sequence ID" value="NZ_NHSD01000104.1"/>
</dbReference>
<keyword evidence="1" id="KW-0732">Signal</keyword>